<dbReference type="OrthoDB" id="5334845at2759"/>
<keyword evidence="2" id="KW-1185">Reference proteome</keyword>
<dbReference type="PhylomeDB" id="B3P2J9"/>
<protein>
    <submittedName>
        <fullName evidence="1">GG13034</fullName>
    </submittedName>
</protein>
<proteinExistence type="predicted"/>
<reference evidence="1 2" key="2">
    <citation type="journal article" date="2008" name="Bioinformatics">
        <title>Assembly reconciliation.</title>
        <authorList>
            <person name="Zimin A.V."/>
            <person name="Smith D.R."/>
            <person name="Sutton G."/>
            <person name="Yorke J.A."/>
        </authorList>
    </citation>
    <scope>NUCLEOTIDE SEQUENCE [LARGE SCALE GENOMIC DNA]</scope>
    <source>
        <strain evidence="1 2">TSC#14021-0224.01</strain>
    </source>
</reference>
<reference evidence="1 2" key="1">
    <citation type="journal article" date="2007" name="Nature">
        <title>Evolution of genes and genomes on the Drosophila phylogeny.</title>
        <authorList>
            <consortium name="Drosophila 12 Genomes Consortium"/>
            <person name="Clark A.G."/>
            <person name="Eisen M.B."/>
            <person name="Smith D.R."/>
            <person name="Bergman C.M."/>
            <person name="Oliver B."/>
            <person name="Markow T.A."/>
            <person name="Kaufman T.C."/>
            <person name="Kellis M."/>
            <person name="Gelbart W."/>
            <person name="Iyer V.N."/>
            <person name="Pollard D.A."/>
            <person name="Sackton T.B."/>
            <person name="Larracuente A.M."/>
            <person name="Singh N.D."/>
            <person name="Abad J.P."/>
            <person name="Abt D.N."/>
            <person name="Adryan B."/>
            <person name="Aguade M."/>
            <person name="Akashi H."/>
            <person name="Anderson W.W."/>
            <person name="Aquadro C.F."/>
            <person name="Ardell D.H."/>
            <person name="Arguello R."/>
            <person name="Artieri C.G."/>
            <person name="Barbash D.A."/>
            <person name="Barker D."/>
            <person name="Barsanti P."/>
            <person name="Batterham P."/>
            <person name="Batzoglou S."/>
            <person name="Begun D."/>
            <person name="Bhutkar A."/>
            <person name="Blanco E."/>
            <person name="Bosak S.A."/>
            <person name="Bradley R.K."/>
            <person name="Brand A.D."/>
            <person name="Brent M.R."/>
            <person name="Brooks A.N."/>
            <person name="Brown R.H."/>
            <person name="Butlin R.K."/>
            <person name="Caggese C."/>
            <person name="Calvi B.R."/>
            <person name="Bernardo de Carvalho A."/>
            <person name="Caspi A."/>
            <person name="Castrezana S."/>
            <person name="Celniker S.E."/>
            <person name="Chang J.L."/>
            <person name="Chapple C."/>
            <person name="Chatterji S."/>
            <person name="Chinwalla A."/>
            <person name="Civetta A."/>
            <person name="Clifton S.W."/>
            <person name="Comeron J.M."/>
            <person name="Costello J.C."/>
            <person name="Coyne J.A."/>
            <person name="Daub J."/>
            <person name="David R.G."/>
            <person name="Delcher A.L."/>
            <person name="Delehaunty K."/>
            <person name="Do C.B."/>
            <person name="Ebling H."/>
            <person name="Edwards K."/>
            <person name="Eickbush T."/>
            <person name="Evans J.D."/>
            <person name="Filipski A."/>
            <person name="Findeiss S."/>
            <person name="Freyhult E."/>
            <person name="Fulton L."/>
            <person name="Fulton R."/>
            <person name="Garcia A.C."/>
            <person name="Gardiner A."/>
            <person name="Garfield D.A."/>
            <person name="Garvin B.E."/>
            <person name="Gibson G."/>
            <person name="Gilbert D."/>
            <person name="Gnerre S."/>
            <person name="Godfrey J."/>
            <person name="Good R."/>
            <person name="Gotea V."/>
            <person name="Gravely B."/>
            <person name="Greenberg A.J."/>
            <person name="Griffiths-Jones S."/>
            <person name="Gross S."/>
            <person name="Guigo R."/>
            <person name="Gustafson E.A."/>
            <person name="Haerty W."/>
            <person name="Hahn M.W."/>
            <person name="Halligan D.L."/>
            <person name="Halpern A.L."/>
            <person name="Halter G.M."/>
            <person name="Han M.V."/>
            <person name="Heger A."/>
            <person name="Hillier L."/>
            <person name="Hinrichs A.S."/>
            <person name="Holmes I."/>
            <person name="Hoskins R.A."/>
            <person name="Hubisz M.J."/>
            <person name="Hultmark D."/>
            <person name="Huntley M.A."/>
            <person name="Jaffe D.B."/>
            <person name="Jagadeeshan S."/>
            <person name="Jeck W.R."/>
            <person name="Johnson J."/>
            <person name="Jones C.D."/>
            <person name="Jordan W.C."/>
            <person name="Karpen G.H."/>
            <person name="Kataoka E."/>
            <person name="Keightley P.D."/>
            <person name="Kheradpour P."/>
            <person name="Kirkness E.F."/>
            <person name="Koerich L.B."/>
            <person name="Kristiansen K."/>
            <person name="Kudrna D."/>
            <person name="Kulathinal R.J."/>
            <person name="Kumar S."/>
            <person name="Kwok R."/>
            <person name="Lander E."/>
            <person name="Langley C.H."/>
            <person name="Lapoint R."/>
            <person name="Lazzaro B.P."/>
            <person name="Lee S.J."/>
            <person name="Levesque L."/>
            <person name="Li R."/>
            <person name="Lin C.F."/>
            <person name="Lin M.F."/>
            <person name="Lindblad-Toh K."/>
            <person name="Llopart A."/>
            <person name="Long M."/>
            <person name="Low L."/>
            <person name="Lozovsky E."/>
            <person name="Lu J."/>
            <person name="Luo M."/>
            <person name="Machado C.A."/>
            <person name="Makalowski W."/>
            <person name="Marzo M."/>
            <person name="Matsuda M."/>
            <person name="Matzkin L."/>
            <person name="McAllister B."/>
            <person name="McBride C.S."/>
            <person name="McKernan B."/>
            <person name="McKernan K."/>
            <person name="Mendez-Lago M."/>
            <person name="Minx P."/>
            <person name="Mollenhauer M.U."/>
            <person name="Montooth K."/>
            <person name="Mount S.M."/>
            <person name="Mu X."/>
            <person name="Myers E."/>
            <person name="Negre B."/>
            <person name="Newfeld S."/>
            <person name="Nielsen R."/>
            <person name="Noor M.A."/>
            <person name="O'Grady P."/>
            <person name="Pachter L."/>
            <person name="Papaceit M."/>
            <person name="Parisi M.J."/>
            <person name="Parisi M."/>
            <person name="Parts L."/>
            <person name="Pedersen J.S."/>
            <person name="Pesole G."/>
            <person name="Phillippy A.M."/>
            <person name="Ponting C.P."/>
            <person name="Pop M."/>
            <person name="Porcelli D."/>
            <person name="Powell J.R."/>
            <person name="Prohaska S."/>
            <person name="Pruitt K."/>
            <person name="Puig M."/>
            <person name="Quesneville H."/>
            <person name="Ram K.R."/>
            <person name="Rand D."/>
            <person name="Rasmussen M.D."/>
            <person name="Reed L.K."/>
            <person name="Reenan R."/>
            <person name="Reily A."/>
            <person name="Remington K.A."/>
            <person name="Rieger T.T."/>
            <person name="Ritchie M.G."/>
            <person name="Robin C."/>
            <person name="Rogers Y.H."/>
            <person name="Rohde C."/>
            <person name="Rozas J."/>
            <person name="Rubenfield M.J."/>
            <person name="Ruiz A."/>
            <person name="Russo S."/>
            <person name="Salzberg S.L."/>
            <person name="Sanchez-Gracia A."/>
            <person name="Saranga D.J."/>
            <person name="Sato H."/>
            <person name="Schaeffer S.W."/>
            <person name="Schatz M.C."/>
            <person name="Schlenke T."/>
            <person name="Schwartz R."/>
            <person name="Segarra C."/>
            <person name="Singh R.S."/>
            <person name="Sirot L."/>
            <person name="Sirota M."/>
            <person name="Sisneros N.B."/>
            <person name="Smith C.D."/>
            <person name="Smith T.F."/>
            <person name="Spieth J."/>
            <person name="Stage D.E."/>
            <person name="Stark A."/>
            <person name="Stephan W."/>
            <person name="Strausberg R.L."/>
            <person name="Strempel S."/>
            <person name="Sturgill D."/>
            <person name="Sutton G."/>
            <person name="Sutton G.G."/>
            <person name="Tao W."/>
            <person name="Teichmann S."/>
            <person name="Tobari Y.N."/>
            <person name="Tomimura Y."/>
            <person name="Tsolas J.M."/>
            <person name="Valente V.L."/>
            <person name="Venter E."/>
            <person name="Venter J.C."/>
            <person name="Vicario S."/>
            <person name="Vieira F.G."/>
            <person name="Vilella A.J."/>
            <person name="Villasante A."/>
            <person name="Walenz B."/>
            <person name="Wang J."/>
            <person name="Wasserman M."/>
            <person name="Watts T."/>
            <person name="Wilson D."/>
            <person name="Wilson R.K."/>
            <person name="Wing R.A."/>
            <person name="Wolfner M.F."/>
            <person name="Wong A."/>
            <person name="Wong G.K."/>
            <person name="Wu C.I."/>
            <person name="Wu G."/>
            <person name="Yamamoto D."/>
            <person name="Yang H.P."/>
            <person name="Yang S.P."/>
            <person name="Yorke J.A."/>
            <person name="Yoshida K."/>
            <person name="Zdobnov E."/>
            <person name="Zhang P."/>
            <person name="Zhang Y."/>
            <person name="Zimin A.V."/>
            <person name="Baldwin J."/>
            <person name="Abdouelleil A."/>
            <person name="Abdulkadir J."/>
            <person name="Abebe A."/>
            <person name="Abera B."/>
            <person name="Abreu J."/>
            <person name="Acer S.C."/>
            <person name="Aftuck L."/>
            <person name="Alexander A."/>
            <person name="An P."/>
            <person name="Anderson E."/>
            <person name="Anderson S."/>
            <person name="Arachi H."/>
            <person name="Azer M."/>
            <person name="Bachantsang P."/>
            <person name="Barry A."/>
            <person name="Bayul T."/>
            <person name="Berlin A."/>
            <person name="Bessette D."/>
            <person name="Bloom T."/>
            <person name="Blye J."/>
            <person name="Boguslavskiy L."/>
            <person name="Bonnet C."/>
            <person name="Boukhgalter B."/>
            <person name="Bourzgui I."/>
            <person name="Brown A."/>
            <person name="Cahill P."/>
            <person name="Channer S."/>
            <person name="Cheshatsang Y."/>
            <person name="Chuda L."/>
            <person name="Citroen M."/>
            <person name="Collymore A."/>
            <person name="Cooke P."/>
            <person name="Costello M."/>
            <person name="D'Aco K."/>
            <person name="Daza R."/>
            <person name="De Haan G."/>
            <person name="DeGray S."/>
            <person name="DeMaso C."/>
            <person name="Dhargay N."/>
            <person name="Dooley K."/>
            <person name="Dooley E."/>
            <person name="Doricent M."/>
            <person name="Dorje P."/>
            <person name="Dorjee K."/>
            <person name="Dupes A."/>
            <person name="Elong R."/>
            <person name="Falk J."/>
            <person name="Farina A."/>
            <person name="Faro S."/>
            <person name="Ferguson D."/>
            <person name="Fisher S."/>
            <person name="Foley C.D."/>
            <person name="Franke A."/>
            <person name="Friedrich D."/>
            <person name="Gadbois L."/>
            <person name="Gearin G."/>
            <person name="Gearin C.R."/>
            <person name="Giannoukos G."/>
            <person name="Goode T."/>
            <person name="Graham J."/>
            <person name="Grandbois E."/>
            <person name="Grewal S."/>
            <person name="Gyaltsen K."/>
            <person name="Hafez N."/>
            <person name="Hagos B."/>
            <person name="Hall J."/>
            <person name="Henson C."/>
            <person name="Hollinger A."/>
            <person name="Honan T."/>
            <person name="Huard M.D."/>
            <person name="Hughes L."/>
            <person name="Hurhula B."/>
            <person name="Husby M.E."/>
            <person name="Kamat A."/>
            <person name="Kanga B."/>
            <person name="Kashin S."/>
            <person name="Khazanovich D."/>
            <person name="Kisner P."/>
            <person name="Lance K."/>
            <person name="Lara M."/>
            <person name="Lee W."/>
            <person name="Lennon N."/>
            <person name="Letendre F."/>
            <person name="LeVine R."/>
            <person name="Lipovsky A."/>
            <person name="Liu X."/>
            <person name="Liu J."/>
            <person name="Liu S."/>
            <person name="Lokyitsang T."/>
            <person name="Lokyitsang Y."/>
            <person name="Lubonja R."/>
            <person name="Lui A."/>
            <person name="MacDonald P."/>
            <person name="Magnisalis V."/>
            <person name="Maru K."/>
            <person name="Matthews C."/>
            <person name="McCusker W."/>
            <person name="McDonough S."/>
            <person name="Mehta T."/>
            <person name="Meldrim J."/>
            <person name="Meneus L."/>
            <person name="Mihai O."/>
            <person name="Mihalev A."/>
            <person name="Mihova T."/>
            <person name="Mittelman R."/>
            <person name="Mlenga V."/>
            <person name="Montmayeur A."/>
            <person name="Mulrain L."/>
            <person name="Navidi A."/>
            <person name="Naylor J."/>
            <person name="Negash T."/>
            <person name="Nguyen T."/>
            <person name="Nguyen N."/>
            <person name="Nicol R."/>
            <person name="Norbu C."/>
            <person name="Norbu N."/>
            <person name="Novod N."/>
            <person name="O'Neill B."/>
            <person name="Osman S."/>
            <person name="Markiewicz E."/>
            <person name="Oyono O.L."/>
            <person name="Patti C."/>
            <person name="Phunkhang P."/>
            <person name="Pierre F."/>
            <person name="Priest M."/>
            <person name="Raghuraman S."/>
            <person name="Rege F."/>
            <person name="Reyes R."/>
            <person name="Rise C."/>
            <person name="Rogov P."/>
            <person name="Ross K."/>
            <person name="Ryan E."/>
            <person name="Settipalli S."/>
            <person name="Shea T."/>
            <person name="Sherpa N."/>
            <person name="Shi L."/>
            <person name="Shih D."/>
            <person name="Sparrow T."/>
            <person name="Spaulding J."/>
            <person name="Stalker J."/>
            <person name="Stange-Thomann N."/>
            <person name="Stavropoulos S."/>
            <person name="Stone C."/>
            <person name="Strader C."/>
            <person name="Tesfaye S."/>
            <person name="Thomson T."/>
            <person name="Thoulutsang Y."/>
            <person name="Thoulutsang D."/>
            <person name="Topham K."/>
            <person name="Topping I."/>
            <person name="Tsamla T."/>
            <person name="Vassiliev H."/>
            <person name="Vo A."/>
            <person name="Wangchuk T."/>
            <person name="Wangdi T."/>
            <person name="Weiand M."/>
            <person name="Wilkinson J."/>
            <person name="Wilson A."/>
            <person name="Yadav S."/>
            <person name="Young G."/>
            <person name="Yu Q."/>
            <person name="Zembek L."/>
            <person name="Zhong D."/>
            <person name="Zimmer A."/>
            <person name="Zwirko Z."/>
            <person name="Jaffe D.B."/>
            <person name="Alvarez P."/>
            <person name="Brockman W."/>
            <person name="Butler J."/>
            <person name="Chin C."/>
            <person name="Gnerre S."/>
            <person name="Grabherr M."/>
            <person name="Kleber M."/>
            <person name="Mauceli E."/>
            <person name="MacCallum I."/>
        </authorList>
    </citation>
    <scope>NUCLEOTIDE SEQUENCE [LARGE SCALE GENOMIC DNA]</scope>
    <source>
        <strain evidence="1 2">TSC#14021-0224.01</strain>
    </source>
</reference>
<sequence length="59" mass="6676">MRGEEATYRRTTREKIVLRGNTTIRTVDSTSTYLPVMSPAGKSLDRIHRLRSASSLLPK</sequence>
<evidence type="ECO:0000313" key="2">
    <source>
        <dbReference type="Proteomes" id="UP000008711"/>
    </source>
</evidence>
<name>B3P2J9_DROER</name>
<accession>B3P2J9</accession>
<dbReference type="EMBL" id="CH954181">
    <property type="protein sequence ID" value="EDV47949.1"/>
    <property type="molecule type" value="Genomic_DNA"/>
</dbReference>
<dbReference type="HOGENOM" id="CLU_2963172_0_0_1"/>
<dbReference type="Proteomes" id="UP000008711">
    <property type="component" value="Unassembled WGS sequence"/>
</dbReference>
<gene>
    <name evidence="1" type="primary">Dere\GG13034</name>
    <name evidence="1" type="ORF">Dere_GG13034</name>
</gene>
<dbReference type="AlphaFoldDB" id="B3P2J9"/>
<organism evidence="1 2">
    <name type="scientific">Drosophila erecta</name>
    <name type="common">Fruit fly</name>
    <dbReference type="NCBI Taxonomy" id="7220"/>
    <lineage>
        <taxon>Eukaryota</taxon>
        <taxon>Metazoa</taxon>
        <taxon>Ecdysozoa</taxon>
        <taxon>Arthropoda</taxon>
        <taxon>Hexapoda</taxon>
        <taxon>Insecta</taxon>
        <taxon>Pterygota</taxon>
        <taxon>Neoptera</taxon>
        <taxon>Endopterygota</taxon>
        <taxon>Diptera</taxon>
        <taxon>Brachycera</taxon>
        <taxon>Muscomorpha</taxon>
        <taxon>Ephydroidea</taxon>
        <taxon>Drosophilidae</taxon>
        <taxon>Drosophila</taxon>
        <taxon>Sophophora</taxon>
    </lineage>
</organism>
<evidence type="ECO:0000313" key="1">
    <source>
        <dbReference type="EMBL" id="EDV47949.1"/>
    </source>
</evidence>